<protein>
    <submittedName>
        <fullName evidence="2">Ferritin family protein</fullName>
    </submittedName>
</protein>
<dbReference type="AlphaFoldDB" id="A0AAU8G7G8"/>
<feature type="domain" description="Rubrerythrin diiron-binding" evidence="1">
    <location>
        <begin position="7"/>
        <end position="55"/>
    </location>
</feature>
<name>A0AAU8G7G8_9CHLR</name>
<proteinExistence type="predicted"/>
<accession>A0AAU8G7G8</accession>
<sequence length="151" mass="16813">MNDEITEILETAMFKEVSSSATYRRAAETTSDPAVAALLRELADEEDVHLAMVKNLKLDQITKSSRFSGLVQGLKTTEHLKAPDELPGADLGETLLFAIRQEGTSVAFYTSLMGLFGSEALKNLCQALAWQELAHKARLELLYERLFYTEN</sequence>
<dbReference type="SUPFAM" id="SSF47240">
    <property type="entry name" value="Ferritin-like"/>
    <property type="match status" value="1"/>
</dbReference>
<dbReference type="InterPro" id="IPR012347">
    <property type="entry name" value="Ferritin-like"/>
</dbReference>
<reference evidence="2" key="1">
    <citation type="submission" date="2024-06" db="EMBL/GenBank/DDBJ databases">
        <title>A Novel Isolate, Dehalogenimonas sp. Strain 4OHTPN, Dechlorinates Aromatic 4 Hydroxy chlorothalonil by a Novel Reductive Dehalogenase.</title>
        <authorList>
            <person name="Liu G."/>
        </authorList>
    </citation>
    <scope>NUCLEOTIDE SEQUENCE</scope>
    <source>
        <strain evidence="2">4OHTPN</strain>
    </source>
</reference>
<evidence type="ECO:0000313" key="2">
    <source>
        <dbReference type="EMBL" id="XCH32638.1"/>
    </source>
</evidence>
<dbReference type="InterPro" id="IPR003251">
    <property type="entry name" value="Rr_diiron-bd_dom"/>
</dbReference>
<dbReference type="InterPro" id="IPR009078">
    <property type="entry name" value="Ferritin-like_SF"/>
</dbReference>
<dbReference type="EMBL" id="CP159307">
    <property type="protein sequence ID" value="XCH32638.1"/>
    <property type="molecule type" value="Genomic_DNA"/>
</dbReference>
<evidence type="ECO:0000259" key="1">
    <source>
        <dbReference type="Pfam" id="PF02915"/>
    </source>
</evidence>
<dbReference type="Gene3D" id="1.20.1260.10">
    <property type="match status" value="1"/>
</dbReference>
<dbReference type="GO" id="GO:0016491">
    <property type="term" value="F:oxidoreductase activity"/>
    <property type="evidence" value="ECO:0007669"/>
    <property type="project" value="InterPro"/>
</dbReference>
<dbReference type="Pfam" id="PF02915">
    <property type="entry name" value="Rubrerythrin"/>
    <property type="match status" value="1"/>
</dbReference>
<organism evidence="2">
    <name type="scientific">Dehalogenimonas sp. 4OHTPN</name>
    <dbReference type="NCBI Taxonomy" id="3166643"/>
    <lineage>
        <taxon>Bacteria</taxon>
        <taxon>Bacillati</taxon>
        <taxon>Chloroflexota</taxon>
        <taxon>Dehalococcoidia</taxon>
        <taxon>Dehalococcoidales</taxon>
        <taxon>Dehalococcoidaceae</taxon>
        <taxon>Dehalogenimonas</taxon>
    </lineage>
</organism>
<gene>
    <name evidence="2" type="ORF">ABV300_05570</name>
</gene>
<dbReference type="GO" id="GO:0046872">
    <property type="term" value="F:metal ion binding"/>
    <property type="evidence" value="ECO:0007669"/>
    <property type="project" value="InterPro"/>
</dbReference>
<dbReference type="RefSeq" id="WP_353713911.1">
    <property type="nucleotide sequence ID" value="NZ_CP159307.1"/>
</dbReference>